<dbReference type="EMBL" id="LTDL01000041">
    <property type="protein sequence ID" value="OAG29232.1"/>
    <property type="molecule type" value="Genomic_DNA"/>
</dbReference>
<keyword evidence="4" id="KW-1185">Reference proteome</keyword>
<feature type="region of interest" description="Disordered" evidence="2">
    <location>
        <begin position="1"/>
        <end position="25"/>
    </location>
</feature>
<dbReference type="Pfam" id="PF04437">
    <property type="entry name" value="RINT1_TIP1"/>
    <property type="match status" value="1"/>
</dbReference>
<evidence type="ECO:0000313" key="3">
    <source>
        <dbReference type="EMBL" id="OAG29232.1"/>
    </source>
</evidence>
<dbReference type="GO" id="GO:0006890">
    <property type="term" value="P:retrograde vesicle-mediated transport, Golgi to endoplasmic reticulum"/>
    <property type="evidence" value="ECO:0007669"/>
    <property type="project" value="InterPro"/>
</dbReference>
<dbReference type="VEuPathDB" id="MicrosporidiaDB:NEDG_01305"/>
<dbReference type="RefSeq" id="XP_067543911.1">
    <property type="nucleotide sequence ID" value="XM_067688723.1"/>
</dbReference>
<dbReference type="Proteomes" id="UP000185944">
    <property type="component" value="Unassembled WGS sequence"/>
</dbReference>
<gene>
    <name evidence="3" type="ORF">NEDG_01305</name>
</gene>
<keyword evidence="1" id="KW-0175">Coiled coil</keyword>
<dbReference type="GO" id="GO:0006888">
    <property type="term" value="P:endoplasmic reticulum to Golgi vesicle-mediated transport"/>
    <property type="evidence" value="ECO:0007669"/>
    <property type="project" value="InterPro"/>
</dbReference>
<evidence type="ECO:0008006" key="5">
    <source>
        <dbReference type="Google" id="ProtNLM"/>
    </source>
</evidence>
<evidence type="ECO:0000313" key="4">
    <source>
        <dbReference type="Proteomes" id="UP000185944"/>
    </source>
</evidence>
<name>A0A177EDJ2_9MICR</name>
<dbReference type="AlphaFoldDB" id="A0A177EDJ2"/>
<comment type="caution">
    <text evidence="3">The sequence shown here is derived from an EMBL/GenBank/DDBJ whole genome shotgun (WGS) entry which is preliminary data.</text>
</comment>
<reference evidence="3 4" key="1">
    <citation type="submission" date="2016-02" db="EMBL/GenBank/DDBJ databases">
        <title>Discovery of a natural microsporidian pathogen with a broad tissue tropism in Caenorhabditis elegans.</title>
        <authorList>
            <person name="Luallen R.J."/>
            <person name="Reinke A.W."/>
            <person name="Tong L."/>
            <person name="Botts M.R."/>
            <person name="Felix M.-A."/>
            <person name="Troemel E.R."/>
        </authorList>
    </citation>
    <scope>NUCLEOTIDE SEQUENCE [LARGE SCALE GENOMIC DNA]</scope>
    <source>
        <strain evidence="3 4">JUm2807</strain>
    </source>
</reference>
<evidence type="ECO:0000256" key="1">
    <source>
        <dbReference type="SAM" id="Coils"/>
    </source>
</evidence>
<dbReference type="GO" id="GO:0070939">
    <property type="term" value="C:Dsl1/NZR complex"/>
    <property type="evidence" value="ECO:0007669"/>
    <property type="project" value="InterPro"/>
</dbReference>
<dbReference type="GeneID" id="93647655"/>
<dbReference type="STRING" id="1805483.A0A177EDJ2"/>
<dbReference type="OrthoDB" id="2189254at2759"/>
<protein>
    <recommendedName>
        <fullName evidence="5">Exocyst complex component Sec6</fullName>
    </recommendedName>
</protein>
<proteinExistence type="predicted"/>
<sequence>MRASKLSEMEEQIKESLAEERSRDTKRAALLESIRESIQNRKALLEKLEQEKEDRLKEIGKKREHLHLAREVIQEKENAEREKERVAAEAEYSESIARTNTLTMELTKKLPQTVVEILEIRDRAEASGFANLCSSISVHVEENMKELIRTIGRESKKERLDKTVERVKVVGRTMKVFSQKFAGAREREEAYVRVYFEDIAAEFKHHFFGDFATNRLDKPEWYLEYLLKAFGEYTTMFKVLEAVEEETQDPPASILLQCLGRRIVLAKFKEAIYTSSRQRKELIMHHASEIKEFFKKVAQEHGVDGVLELGGKEVGLIKEVFLRSSEEEVERILAKNYTEWMDSLKYLVKNIFSESVALFGIVPDIHNILLSGVVRKYLSGLLVFLESFAYTRKDEWQILAYFVDEVMYLEEEMLDIENDFGLAVESIVIFDMAYFSRAKKTLRDTLSEIATEALEPALKPLTSYRFMEGSEVEECLADLRESMARLLTITQSPRVLSALKGDVGKNVDNYLTSEVASQHMDGVCDIDRLVVIIESIADVLKQAGIDNHLSLSLAQCQRLAQELEG</sequence>
<accession>A0A177EDJ2</accession>
<organism evidence="3 4">
    <name type="scientific">Nematocida displodere</name>
    <dbReference type="NCBI Taxonomy" id="1805483"/>
    <lineage>
        <taxon>Eukaryota</taxon>
        <taxon>Fungi</taxon>
        <taxon>Fungi incertae sedis</taxon>
        <taxon>Microsporidia</taxon>
        <taxon>Nematocida</taxon>
    </lineage>
</organism>
<feature type="coiled-coil region" evidence="1">
    <location>
        <begin position="31"/>
        <end position="89"/>
    </location>
</feature>
<dbReference type="InterPro" id="IPR007528">
    <property type="entry name" value="RINT1_Tip20"/>
</dbReference>
<evidence type="ECO:0000256" key="2">
    <source>
        <dbReference type="SAM" id="MobiDB-lite"/>
    </source>
</evidence>